<dbReference type="GO" id="GO:0070475">
    <property type="term" value="P:rRNA base methylation"/>
    <property type="evidence" value="ECO:0007669"/>
    <property type="project" value="InterPro"/>
</dbReference>
<protein>
    <recommendedName>
        <fullName evidence="1">25S rRNA (uridine-N(3))-methyltransferase BMT5-like domain-containing protein</fullName>
    </recommendedName>
</protein>
<dbReference type="AlphaFoldDB" id="A0AA38LG87"/>
<dbReference type="GO" id="GO:0005737">
    <property type="term" value="C:cytoplasm"/>
    <property type="evidence" value="ECO:0007669"/>
    <property type="project" value="TreeGrafter"/>
</dbReference>
<reference evidence="2 3" key="1">
    <citation type="journal article" date="2021" name="Nat. Plants">
        <title>The Taxus genome provides insights into paclitaxel biosynthesis.</title>
        <authorList>
            <person name="Xiong X."/>
            <person name="Gou J."/>
            <person name="Liao Q."/>
            <person name="Li Y."/>
            <person name="Zhou Q."/>
            <person name="Bi G."/>
            <person name="Li C."/>
            <person name="Du R."/>
            <person name="Wang X."/>
            <person name="Sun T."/>
            <person name="Guo L."/>
            <person name="Liang H."/>
            <person name="Lu P."/>
            <person name="Wu Y."/>
            <person name="Zhang Z."/>
            <person name="Ro D.K."/>
            <person name="Shang Y."/>
            <person name="Huang S."/>
            <person name="Yan J."/>
        </authorList>
    </citation>
    <scope>NUCLEOTIDE SEQUENCE [LARGE SCALE GENOMIC DNA]</scope>
    <source>
        <strain evidence="2">Ta-2019</strain>
    </source>
</reference>
<sequence length="134" mass="15838">MTLHGVDATKMCKHEMLRGRLFDRIVFNFPHAGFYGSEKETEIIRKHRHLVKMFFKNAMTMLSRTGEIHVTHKVKYPYNQWKVLEEAEDCGLFLKNVVEFNRADYPGYTNRRGAEPRIEGNFFLGECQTYVFIL</sequence>
<evidence type="ECO:0000313" key="2">
    <source>
        <dbReference type="EMBL" id="KAH9323299.1"/>
    </source>
</evidence>
<evidence type="ECO:0000259" key="1">
    <source>
        <dbReference type="Pfam" id="PF10354"/>
    </source>
</evidence>
<feature type="non-terminal residue" evidence="2">
    <location>
        <position position="134"/>
    </location>
</feature>
<keyword evidence="3" id="KW-1185">Reference proteome</keyword>
<dbReference type="PANTHER" id="PTHR11538">
    <property type="entry name" value="PHENYLALANYL-TRNA SYNTHETASE"/>
    <property type="match status" value="1"/>
</dbReference>
<evidence type="ECO:0000313" key="3">
    <source>
        <dbReference type="Proteomes" id="UP000824469"/>
    </source>
</evidence>
<organism evidence="2 3">
    <name type="scientific">Taxus chinensis</name>
    <name type="common">Chinese yew</name>
    <name type="synonym">Taxus wallichiana var. chinensis</name>
    <dbReference type="NCBI Taxonomy" id="29808"/>
    <lineage>
        <taxon>Eukaryota</taxon>
        <taxon>Viridiplantae</taxon>
        <taxon>Streptophyta</taxon>
        <taxon>Embryophyta</taxon>
        <taxon>Tracheophyta</taxon>
        <taxon>Spermatophyta</taxon>
        <taxon>Pinopsida</taxon>
        <taxon>Pinidae</taxon>
        <taxon>Conifers II</taxon>
        <taxon>Cupressales</taxon>
        <taxon>Taxaceae</taxon>
        <taxon>Taxus</taxon>
    </lineage>
</organism>
<dbReference type="GO" id="GO:0070042">
    <property type="term" value="F:rRNA (uridine-N3-)-methyltransferase activity"/>
    <property type="evidence" value="ECO:0007669"/>
    <property type="project" value="InterPro"/>
</dbReference>
<dbReference type="Pfam" id="PF10354">
    <property type="entry name" value="BMT5-like"/>
    <property type="match status" value="1"/>
</dbReference>
<comment type="caution">
    <text evidence="2">The sequence shown here is derived from an EMBL/GenBank/DDBJ whole genome shotgun (WGS) entry which is preliminary data.</text>
</comment>
<dbReference type="InterPro" id="IPR019446">
    <property type="entry name" value="BMT5-like"/>
</dbReference>
<dbReference type="Proteomes" id="UP000824469">
    <property type="component" value="Unassembled WGS sequence"/>
</dbReference>
<gene>
    <name evidence="2" type="ORF">KI387_017938</name>
</gene>
<accession>A0AA38LG87</accession>
<dbReference type="EMBL" id="JAHRHJ020000003">
    <property type="protein sequence ID" value="KAH9323299.1"/>
    <property type="molecule type" value="Genomic_DNA"/>
</dbReference>
<name>A0AA38LG87_TAXCH</name>
<dbReference type="PANTHER" id="PTHR11538:SF26">
    <property type="entry name" value="FERREDOXIN-FOLD ANTICODON-BINDING DOMAIN-CONTAINING PROTEIN 1"/>
    <property type="match status" value="1"/>
</dbReference>
<feature type="domain" description="25S rRNA (uridine-N(3))-methyltransferase BMT5-like" evidence="1">
    <location>
        <begin position="2"/>
        <end position="112"/>
    </location>
</feature>
<proteinExistence type="predicted"/>
<dbReference type="OMA" id="TKHWSSK"/>